<gene>
    <name evidence="2" type="ORF">IEN85_00555</name>
</gene>
<dbReference type="RefSeq" id="WP_191615112.1">
    <property type="nucleotide sequence ID" value="NZ_JACYFG010000002.1"/>
</dbReference>
<keyword evidence="1" id="KW-1133">Transmembrane helix</keyword>
<dbReference type="AlphaFoldDB" id="A0A927F3Z7"/>
<dbReference type="EMBL" id="JACYFG010000002">
    <property type="protein sequence ID" value="MBD5777983.1"/>
    <property type="molecule type" value="Genomic_DNA"/>
</dbReference>
<reference evidence="2" key="1">
    <citation type="submission" date="2020-09" db="EMBL/GenBank/DDBJ databases">
        <title>Pelagicoccus enzymogenes sp. nov. with an EPS production, isolated from marine sediment.</title>
        <authorList>
            <person name="Feng X."/>
        </authorList>
    </citation>
    <scope>NUCLEOTIDE SEQUENCE</scope>
    <source>
        <strain evidence="2">NFK12</strain>
    </source>
</reference>
<protein>
    <submittedName>
        <fullName evidence="2">Uncharacterized protein</fullName>
    </submittedName>
</protein>
<name>A0A927F3Z7_9BACT</name>
<evidence type="ECO:0000256" key="1">
    <source>
        <dbReference type="SAM" id="Phobius"/>
    </source>
</evidence>
<proteinExistence type="predicted"/>
<keyword evidence="1" id="KW-0472">Membrane</keyword>
<keyword evidence="1" id="KW-0812">Transmembrane</keyword>
<feature type="transmembrane region" description="Helical" evidence="1">
    <location>
        <begin position="6"/>
        <end position="28"/>
    </location>
</feature>
<sequence>MTTGGWIIMLVSTLSVTSLFCWCIWKVLTTEGEEEKVHGFEIETPDKK</sequence>
<organism evidence="2 3">
    <name type="scientific">Pelagicoccus enzymogenes</name>
    <dbReference type="NCBI Taxonomy" id="2773457"/>
    <lineage>
        <taxon>Bacteria</taxon>
        <taxon>Pseudomonadati</taxon>
        <taxon>Verrucomicrobiota</taxon>
        <taxon>Opitutia</taxon>
        <taxon>Puniceicoccales</taxon>
        <taxon>Pelagicoccaceae</taxon>
        <taxon>Pelagicoccus</taxon>
    </lineage>
</organism>
<comment type="caution">
    <text evidence="2">The sequence shown here is derived from an EMBL/GenBank/DDBJ whole genome shotgun (WGS) entry which is preliminary data.</text>
</comment>
<evidence type="ECO:0000313" key="3">
    <source>
        <dbReference type="Proteomes" id="UP000622317"/>
    </source>
</evidence>
<keyword evidence="3" id="KW-1185">Reference proteome</keyword>
<accession>A0A927F3Z7</accession>
<evidence type="ECO:0000313" key="2">
    <source>
        <dbReference type="EMBL" id="MBD5777983.1"/>
    </source>
</evidence>
<dbReference type="Proteomes" id="UP000622317">
    <property type="component" value="Unassembled WGS sequence"/>
</dbReference>